<keyword evidence="5 13" id="KW-0812">Transmembrane</keyword>
<comment type="similarity">
    <text evidence="3 12">Belongs to the cytochrome P450 family.</text>
</comment>
<dbReference type="Proteomes" id="UP001151760">
    <property type="component" value="Unassembled WGS sequence"/>
</dbReference>
<dbReference type="PRINTS" id="PR00385">
    <property type="entry name" value="P450"/>
</dbReference>
<protein>
    <submittedName>
        <fullName evidence="14">Cytochrome P450 71AV8</fullName>
    </submittedName>
</protein>
<evidence type="ECO:0000256" key="10">
    <source>
        <dbReference type="ARBA" id="ARBA00023033"/>
    </source>
</evidence>
<dbReference type="PANTHER" id="PTHR47955">
    <property type="entry name" value="CYTOCHROME P450 FAMILY 71 PROTEIN"/>
    <property type="match status" value="1"/>
</dbReference>
<evidence type="ECO:0000256" key="12">
    <source>
        <dbReference type="RuleBase" id="RU000461"/>
    </source>
</evidence>
<evidence type="ECO:0000256" key="8">
    <source>
        <dbReference type="ARBA" id="ARBA00023002"/>
    </source>
</evidence>
<name>A0ABQ5CKJ4_9ASTR</name>
<dbReference type="PANTHER" id="PTHR47955:SF9">
    <property type="entry name" value="PREMNASPIRODIENE OXYGENASE-LIKE"/>
    <property type="match status" value="1"/>
</dbReference>
<comment type="subcellular location">
    <subcellularLocation>
        <location evidence="1">Membrane</location>
    </subcellularLocation>
</comment>
<evidence type="ECO:0000256" key="4">
    <source>
        <dbReference type="ARBA" id="ARBA00022617"/>
    </source>
</evidence>
<evidence type="ECO:0000256" key="2">
    <source>
        <dbReference type="ARBA" id="ARBA00004721"/>
    </source>
</evidence>
<dbReference type="EMBL" id="BQNB010014391">
    <property type="protein sequence ID" value="GJT27611.1"/>
    <property type="molecule type" value="Genomic_DNA"/>
</dbReference>
<evidence type="ECO:0000313" key="15">
    <source>
        <dbReference type="Proteomes" id="UP001151760"/>
    </source>
</evidence>
<evidence type="ECO:0000313" key="14">
    <source>
        <dbReference type="EMBL" id="GJT27611.1"/>
    </source>
</evidence>
<dbReference type="InterPro" id="IPR001128">
    <property type="entry name" value="Cyt_P450"/>
</dbReference>
<accession>A0ABQ5CKJ4</accession>
<evidence type="ECO:0000256" key="6">
    <source>
        <dbReference type="ARBA" id="ARBA00022723"/>
    </source>
</evidence>
<sequence length="503" mass="57243">MELELLPFSVFPLFATLFLLFFITIIARFRSSSSADTNKNLPPQPWKLPLIGHLHHMIGAPPHRALANLARKLGPIARLQLGEISAILISSPHFAKEIMKTHDLVFADRPKLLSIEIACNYQDIVFAPYGDYWRQMRKICILELLSAKKVRSFQYLREEESRNLVESVAKKKSKTINLTEKIFTMMNTIICKVAVGSECKDQAKYIEAIQEFIYLSGGFDVADVFPSIKILHLLAGTRSKLVKIHKKMDEILDSIISDHRSAGRQNNDNEDLLDVLLRLKDHGGLQFPLTSDQIKAVIFDILAAGTDTSAVTMEWAMSELMKNPRVMKKLQAEIRNLFKGKKEIHESDIQELSYLKLVIMETLRLHPPLPLIVPRECRETCEVGGYHVPIKTKVIINVWKIGRDPDYWNDPENFMPERFSNSSINMMGQDFEYLPFGAGRRMCPGMLLGLADVELPLVTLLYHFNWELPNGANPETLDMTESFGATLKRKNPLLLVPSPYNTN</sequence>
<keyword evidence="7 13" id="KW-1133">Transmembrane helix</keyword>
<keyword evidence="6 12" id="KW-0479">Metal-binding</keyword>
<organism evidence="14 15">
    <name type="scientific">Tanacetum coccineum</name>
    <dbReference type="NCBI Taxonomy" id="301880"/>
    <lineage>
        <taxon>Eukaryota</taxon>
        <taxon>Viridiplantae</taxon>
        <taxon>Streptophyta</taxon>
        <taxon>Embryophyta</taxon>
        <taxon>Tracheophyta</taxon>
        <taxon>Spermatophyta</taxon>
        <taxon>Magnoliopsida</taxon>
        <taxon>eudicotyledons</taxon>
        <taxon>Gunneridae</taxon>
        <taxon>Pentapetalae</taxon>
        <taxon>asterids</taxon>
        <taxon>campanulids</taxon>
        <taxon>Asterales</taxon>
        <taxon>Asteraceae</taxon>
        <taxon>Asteroideae</taxon>
        <taxon>Anthemideae</taxon>
        <taxon>Anthemidinae</taxon>
        <taxon>Tanacetum</taxon>
    </lineage>
</organism>
<keyword evidence="4 12" id="KW-0349">Heme</keyword>
<keyword evidence="10 12" id="KW-0503">Monooxygenase</keyword>
<evidence type="ECO:0000256" key="3">
    <source>
        <dbReference type="ARBA" id="ARBA00010617"/>
    </source>
</evidence>
<dbReference type="PROSITE" id="PS00086">
    <property type="entry name" value="CYTOCHROME_P450"/>
    <property type="match status" value="1"/>
</dbReference>
<keyword evidence="9 12" id="KW-0408">Iron</keyword>
<comment type="caution">
    <text evidence="14">The sequence shown here is derived from an EMBL/GenBank/DDBJ whole genome shotgun (WGS) entry which is preliminary data.</text>
</comment>
<evidence type="ECO:0000256" key="9">
    <source>
        <dbReference type="ARBA" id="ARBA00023004"/>
    </source>
</evidence>
<dbReference type="SUPFAM" id="SSF48264">
    <property type="entry name" value="Cytochrome P450"/>
    <property type="match status" value="1"/>
</dbReference>
<dbReference type="Gene3D" id="1.10.630.10">
    <property type="entry name" value="Cytochrome P450"/>
    <property type="match status" value="1"/>
</dbReference>
<feature type="transmembrane region" description="Helical" evidence="13">
    <location>
        <begin position="6"/>
        <end position="29"/>
    </location>
</feature>
<evidence type="ECO:0000256" key="1">
    <source>
        <dbReference type="ARBA" id="ARBA00004370"/>
    </source>
</evidence>
<dbReference type="PRINTS" id="PR00463">
    <property type="entry name" value="EP450I"/>
</dbReference>
<keyword evidence="15" id="KW-1185">Reference proteome</keyword>
<evidence type="ECO:0000256" key="11">
    <source>
        <dbReference type="ARBA" id="ARBA00023136"/>
    </source>
</evidence>
<dbReference type="InterPro" id="IPR017972">
    <property type="entry name" value="Cyt_P450_CS"/>
</dbReference>
<evidence type="ECO:0000256" key="13">
    <source>
        <dbReference type="SAM" id="Phobius"/>
    </source>
</evidence>
<reference evidence="14" key="1">
    <citation type="journal article" date="2022" name="Int. J. Mol. Sci.">
        <title>Draft Genome of Tanacetum Coccineum: Genomic Comparison of Closely Related Tanacetum-Family Plants.</title>
        <authorList>
            <person name="Yamashiro T."/>
            <person name="Shiraishi A."/>
            <person name="Nakayama K."/>
            <person name="Satake H."/>
        </authorList>
    </citation>
    <scope>NUCLEOTIDE SEQUENCE</scope>
</reference>
<dbReference type="InterPro" id="IPR002401">
    <property type="entry name" value="Cyt_P450_E_grp-I"/>
</dbReference>
<proteinExistence type="inferred from homology"/>
<evidence type="ECO:0000256" key="7">
    <source>
        <dbReference type="ARBA" id="ARBA00022989"/>
    </source>
</evidence>
<dbReference type="Pfam" id="PF00067">
    <property type="entry name" value="p450"/>
    <property type="match status" value="1"/>
</dbReference>
<keyword evidence="8 12" id="KW-0560">Oxidoreductase</keyword>
<dbReference type="InterPro" id="IPR036396">
    <property type="entry name" value="Cyt_P450_sf"/>
</dbReference>
<gene>
    <name evidence="14" type="ORF">Tco_0907886</name>
</gene>
<evidence type="ECO:0000256" key="5">
    <source>
        <dbReference type="ARBA" id="ARBA00022692"/>
    </source>
</evidence>
<comment type="pathway">
    <text evidence="2">Secondary metabolite biosynthesis; terpenoid biosynthesis.</text>
</comment>
<dbReference type="CDD" id="cd11072">
    <property type="entry name" value="CYP71-like"/>
    <property type="match status" value="1"/>
</dbReference>
<keyword evidence="11 13" id="KW-0472">Membrane</keyword>
<reference evidence="14" key="2">
    <citation type="submission" date="2022-01" db="EMBL/GenBank/DDBJ databases">
        <authorList>
            <person name="Yamashiro T."/>
            <person name="Shiraishi A."/>
            <person name="Satake H."/>
            <person name="Nakayama K."/>
        </authorList>
    </citation>
    <scope>NUCLEOTIDE SEQUENCE</scope>
</reference>